<evidence type="ECO:0000313" key="2">
    <source>
        <dbReference type="EMBL" id="PZF76097.1"/>
    </source>
</evidence>
<sequence>MQFLLSAARHGIDKRANWAVYDLGLSADDRALLSRRFGWAVLRTPPRDGTSPPALLQDAAAGHSDVLFWFDCGTLFRTGIDPAVQAAAQQGFWGLRRQAPIARTCSAGLLDGLDVPLETRHLRAWSADAVGFDMASPVGRQLVADWASEAGAGAASSTPAHCEALLNGLLARAVFTGSLEPAGEDVDIGSARPSPMLHTRSMVPNWRPLWTDPSERLVAATRKSMHRFRHQARLFNDTRIDGWKGAVFGDHYTVKLRNVCDGTEVPVPGPRGGFLADPFITRRHGRFWLFMEEFTYREDRGFLTVAEIDDGMKLVSQAPVQLGPGYAALDSHASFPCVFDLEGEAHMIPETHKRFAVDLFVCESWPARWRLRRRLLFGLDAVDSMLIQEAGLWYLITSVHGSPNRHLQIHFTDDLFSGRFTPHPVNAKALYGNAANGTGRNAGYIGRQADGSLIRLMQDSPKHYGQGIRPMRITVLSPTEFHEEPVTSIDMLPGIVAGFPSHHVTRAGDVLAFDTRS</sequence>
<evidence type="ECO:0000313" key="3">
    <source>
        <dbReference type="Proteomes" id="UP000248795"/>
    </source>
</evidence>
<keyword evidence="3" id="KW-1185">Reference proteome</keyword>
<protein>
    <recommendedName>
        <fullName evidence="1">Glucosamine inositolphosphorylceramide transferase 1 N-terminal domain-containing protein</fullName>
    </recommendedName>
</protein>
<accession>A0A2W2BJN2</accession>
<dbReference type="AlphaFoldDB" id="A0A2W2BJN2"/>
<dbReference type="InterPro" id="IPR056442">
    <property type="entry name" value="GINT1_N"/>
</dbReference>
<name>A0A2W2BJN2_9HYPH</name>
<dbReference type="Proteomes" id="UP000248795">
    <property type="component" value="Unassembled WGS sequence"/>
</dbReference>
<dbReference type="SUPFAM" id="SSF75005">
    <property type="entry name" value="Arabinanase/levansucrase/invertase"/>
    <property type="match status" value="1"/>
</dbReference>
<gene>
    <name evidence="2" type="ORF">DK847_15805</name>
</gene>
<evidence type="ECO:0000259" key="1">
    <source>
        <dbReference type="Pfam" id="PF24793"/>
    </source>
</evidence>
<comment type="caution">
    <text evidence="2">The sequence shown here is derived from an EMBL/GenBank/DDBJ whole genome shotgun (WGS) entry which is preliminary data.</text>
</comment>
<feature type="domain" description="Glucosamine inositolphosphorylceramide transferase 1 N-terminal" evidence="1">
    <location>
        <begin position="272"/>
        <end position="487"/>
    </location>
</feature>
<organism evidence="2 3">
    <name type="scientific">Aestuariivirga litoralis</name>
    <dbReference type="NCBI Taxonomy" id="2650924"/>
    <lineage>
        <taxon>Bacteria</taxon>
        <taxon>Pseudomonadati</taxon>
        <taxon>Pseudomonadota</taxon>
        <taxon>Alphaproteobacteria</taxon>
        <taxon>Hyphomicrobiales</taxon>
        <taxon>Aestuariivirgaceae</taxon>
        <taxon>Aestuariivirga</taxon>
    </lineage>
</organism>
<dbReference type="Pfam" id="PF24793">
    <property type="entry name" value="GINT1_N"/>
    <property type="match status" value="1"/>
</dbReference>
<dbReference type="EMBL" id="QKVK01000007">
    <property type="protein sequence ID" value="PZF76097.1"/>
    <property type="molecule type" value="Genomic_DNA"/>
</dbReference>
<proteinExistence type="predicted"/>
<dbReference type="InterPro" id="IPR023296">
    <property type="entry name" value="Glyco_hydro_beta-prop_sf"/>
</dbReference>
<reference evidence="3" key="1">
    <citation type="submission" date="2018-06" db="EMBL/GenBank/DDBJ databases">
        <title>Aestuariibacter litoralis strain KCTC 52945T.</title>
        <authorList>
            <person name="Li X."/>
            <person name="Salam N."/>
            <person name="Li J.-L."/>
            <person name="Chen Y.-M."/>
            <person name="Yang Z.-W."/>
            <person name="Zhang L.-Y."/>
            <person name="Han M.-X."/>
            <person name="Xiao M."/>
            <person name="Li W.-J."/>
        </authorList>
    </citation>
    <scope>NUCLEOTIDE SEQUENCE [LARGE SCALE GENOMIC DNA]</scope>
    <source>
        <strain evidence="3">KCTC 52945</strain>
    </source>
</reference>